<feature type="transmembrane region" description="Helical" evidence="4">
    <location>
        <begin position="346"/>
        <end position="367"/>
    </location>
</feature>
<proteinExistence type="predicted"/>
<dbReference type="PANTHER" id="PTHR24104">
    <property type="entry name" value="E3 UBIQUITIN-PROTEIN LIGASE NHLRC1-RELATED"/>
    <property type="match status" value="1"/>
</dbReference>
<feature type="repeat" description="NHL" evidence="2">
    <location>
        <begin position="182"/>
        <end position="209"/>
    </location>
</feature>
<sequence length="376" mass="38262">MANVLADVWYMFAMGDRRRVAAAGAVVLAVLMVPAPAGAQPTDAGFRPAAGSGSGEFAGDGGPATDAALKNPEGAAVAADGTLYIADTGNHRVRAVGPDGAIRTVAGDGEARTETGSLPTAAKGTGISLGYPSDLALGADGTLFIADMTGVRVYALASDGTVSVRADETMCRDSIGTPMKAPTAIAVSLDGTLYVADQDNNRVLAFTSEGEVREVLTEGITAPSGLAVDDQGDLWISGANALHRLRGGELTRVASAGTVSTVSAGAAGVFVVDRAERVVRLIEAGGAMRTVTELDPEIFGTRVPLLGAGTAPDGSIYLIDVLGNRVYAHEVPAGGEADENGDRPTVWLVALGGVALVAITSAVIWHLRRRRPATTD</sequence>
<evidence type="ECO:0000256" key="4">
    <source>
        <dbReference type="SAM" id="Phobius"/>
    </source>
</evidence>
<dbReference type="PROSITE" id="PS51125">
    <property type="entry name" value="NHL"/>
    <property type="match status" value="1"/>
</dbReference>
<evidence type="ECO:0000256" key="1">
    <source>
        <dbReference type="ARBA" id="ARBA00022737"/>
    </source>
</evidence>
<organism evidence="7">
    <name type="scientific">Actinoplanes campanulatus</name>
    <dbReference type="NCBI Taxonomy" id="113559"/>
    <lineage>
        <taxon>Bacteria</taxon>
        <taxon>Bacillati</taxon>
        <taxon>Actinomycetota</taxon>
        <taxon>Actinomycetes</taxon>
        <taxon>Micromonosporales</taxon>
        <taxon>Micromonosporaceae</taxon>
        <taxon>Actinoplanes</taxon>
    </lineage>
</organism>
<reference evidence="7" key="1">
    <citation type="submission" date="2021-01" db="EMBL/GenBank/DDBJ databases">
        <title>Whole genome shotgun sequence of Actinoplanes capillaceus NBRC 16408.</title>
        <authorList>
            <person name="Komaki H."/>
            <person name="Tamura T."/>
        </authorList>
    </citation>
    <scope>NUCLEOTIDE SEQUENCE [LARGE SCALE GENOMIC DNA]</scope>
    <source>
        <strain evidence="7">NBRC 16408</strain>
    </source>
</reference>
<evidence type="ECO:0000259" key="6">
    <source>
        <dbReference type="Pfam" id="PF25021"/>
    </source>
</evidence>
<dbReference type="InterPro" id="IPR050952">
    <property type="entry name" value="TRIM-NHL_E3_ligases"/>
</dbReference>
<feature type="domain" description="Teneurin NHL" evidence="6">
    <location>
        <begin position="57"/>
        <end position="96"/>
    </location>
</feature>
<dbReference type="EMBL" id="BOMF01000138">
    <property type="protein sequence ID" value="GID50023.1"/>
    <property type="molecule type" value="Genomic_DNA"/>
</dbReference>
<dbReference type="Gene3D" id="2.120.10.30">
    <property type="entry name" value="TolB, C-terminal domain"/>
    <property type="match status" value="1"/>
</dbReference>
<keyword evidence="4" id="KW-1133">Transmembrane helix</keyword>
<evidence type="ECO:0000256" key="2">
    <source>
        <dbReference type="PROSITE-ProRule" id="PRU00504"/>
    </source>
</evidence>
<dbReference type="PANTHER" id="PTHR24104:SF25">
    <property type="entry name" value="PROTEIN LIN-41"/>
    <property type="match status" value="1"/>
</dbReference>
<gene>
    <name evidence="7" type="ORF">Aca07nite_72980</name>
</gene>
<feature type="region of interest" description="Disordered" evidence="3">
    <location>
        <begin position="41"/>
        <end position="69"/>
    </location>
</feature>
<keyword evidence="1" id="KW-0677">Repeat</keyword>
<accession>A0ABQ3WUN6</accession>
<dbReference type="InterPro" id="IPR015943">
    <property type="entry name" value="WD40/YVTN_repeat-like_dom_sf"/>
</dbReference>
<name>A0ABQ3WUN6_9ACTN</name>
<dbReference type="InterPro" id="IPR011042">
    <property type="entry name" value="6-blade_b-propeller_TolB-like"/>
</dbReference>
<feature type="signal peptide" evidence="5">
    <location>
        <begin position="1"/>
        <end position="39"/>
    </location>
</feature>
<dbReference type="InterPro" id="IPR056822">
    <property type="entry name" value="TEN_NHL"/>
</dbReference>
<keyword evidence="4" id="KW-0812">Transmembrane</keyword>
<dbReference type="SUPFAM" id="SSF101898">
    <property type="entry name" value="NHL repeat"/>
    <property type="match status" value="1"/>
</dbReference>
<evidence type="ECO:0000256" key="3">
    <source>
        <dbReference type="SAM" id="MobiDB-lite"/>
    </source>
</evidence>
<keyword evidence="4" id="KW-0472">Membrane</keyword>
<dbReference type="Gene3D" id="2.130.10.10">
    <property type="entry name" value="YVTN repeat-like/Quinoprotein amine dehydrogenase"/>
    <property type="match status" value="1"/>
</dbReference>
<comment type="caution">
    <text evidence="7">The sequence shown here is derived from an EMBL/GenBank/DDBJ whole genome shotgun (WGS) entry which is preliminary data.</text>
</comment>
<protein>
    <recommendedName>
        <fullName evidence="6">Teneurin NHL domain-containing protein</fullName>
    </recommendedName>
</protein>
<dbReference type="Pfam" id="PF25021">
    <property type="entry name" value="TEN_NHL"/>
    <property type="match status" value="1"/>
</dbReference>
<feature type="compositionally biased region" description="Gly residues" evidence="3">
    <location>
        <begin position="52"/>
        <end position="62"/>
    </location>
</feature>
<evidence type="ECO:0000256" key="5">
    <source>
        <dbReference type="SAM" id="SignalP"/>
    </source>
</evidence>
<keyword evidence="5" id="KW-0732">Signal</keyword>
<dbReference type="InterPro" id="IPR001258">
    <property type="entry name" value="NHL_repeat"/>
</dbReference>
<evidence type="ECO:0000313" key="7">
    <source>
        <dbReference type="EMBL" id="GID50023.1"/>
    </source>
</evidence>
<feature type="chain" id="PRO_5046891290" description="Teneurin NHL domain-containing protein" evidence="5">
    <location>
        <begin position="40"/>
        <end position="376"/>
    </location>
</feature>